<evidence type="ECO:0000256" key="8">
    <source>
        <dbReference type="ARBA" id="ARBA00023002"/>
    </source>
</evidence>
<dbReference type="PROSITE" id="PS00198">
    <property type="entry name" value="4FE4S_FER_1"/>
    <property type="match status" value="1"/>
</dbReference>
<reference evidence="14 15" key="1">
    <citation type="journal article" date="2016" name="Genome Biol. Evol.">
        <title>Pangenome and Phylogenomic Analysis of the Pathogenic Actinobacterium Rhodococcus equi.</title>
        <authorList>
            <person name="Anastasi E."/>
            <person name="MacArthur I."/>
            <person name="Scortti M."/>
            <person name="Alvarez S."/>
            <person name="Giguere S."/>
            <person name="Vazquez-Boland J.A."/>
        </authorList>
    </citation>
    <scope>NUCLEOTIDE SEQUENCE [LARGE SCALE GENOMIC DNA]</scope>
    <source>
        <strain evidence="14 15">PAM1271</strain>
    </source>
</reference>
<feature type="binding site" evidence="12">
    <location>
        <position position="181"/>
    </location>
    <ligand>
        <name>FAD</name>
        <dbReference type="ChEBI" id="CHEBI:57692"/>
    </ligand>
</feature>
<dbReference type="EC" id="1.18.1.2" evidence="3"/>
<proteinExistence type="inferred from homology"/>
<evidence type="ECO:0000256" key="12">
    <source>
        <dbReference type="PIRSR" id="PIRSR000362-1"/>
    </source>
</evidence>
<dbReference type="SUPFAM" id="SSF54862">
    <property type="entry name" value="4Fe-4S ferredoxins"/>
    <property type="match status" value="1"/>
</dbReference>
<evidence type="ECO:0000313" key="15">
    <source>
        <dbReference type="Proteomes" id="UP000193518"/>
    </source>
</evidence>
<feature type="binding site" evidence="12">
    <location>
        <position position="466"/>
    </location>
    <ligand>
        <name>FAD</name>
        <dbReference type="ChEBI" id="CHEBI:57692"/>
    </ligand>
</feature>
<sequence>MAYVITQACCNDASCVDVCPVNCIHPTPDEPEFATTEMLYIDPQTCIDCGACVDECPVDAIFGENELSEAHSMYPEINAAYFEKHPIGPDWPELASPRKLSAELGTLRVAIVGSGPSACYAAIELTSRPRVEVDMFDRLPTPYGLVRAGVAPDHPGTKGVSDVFRSALGKRSVQCHFNVEVGRHVSHEELLEHHHAVIYAVGAASDRRLGVPGEDLPGSHAATEFVAWYNGHPDYADHEFDLSGERAVIVGNGNVALDVARVLVTDPDELAKTDMAEHAVEALRHSNIREVVIVGRRGPAQAAYTNPELIALGQMADVDIVVDPDEVILDAASRAWVDGPDSEPSEKLKVRQVEEFAKRTATDGRKRIVLRFLASPAELIGDDRVESIRLVRNELVADDAGKLTARATDRTETLETGLVLRSIGYKGLPIQDLPFDERRGVVPNENGRVIDPETGKPVPGVYVAGWIKRGPTGVIGTNKHCSAATVDLLLSDFSDGLLPQPGSEREHLGRLVGERQPEVVDFQGWQRIDKQERALGAESGRSRTKIVDIAAMLEIARGEAG</sequence>
<dbReference type="Pfam" id="PF00037">
    <property type="entry name" value="Fer4"/>
    <property type="match status" value="1"/>
</dbReference>
<evidence type="ECO:0000256" key="2">
    <source>
        <dbReference type="ARBA" id="ARBA00008312"/>
    </source>
</evidence>
<keyword evidence="6 12" id="KW-0274">FAD</keyword>
<evidence type="ECO:0000256" key="6">
    <source>
        <dbReference type="ARBA" id="ARBA00022827"/>
    </source>
</evidence>
<feature type="binding site" evidence="12">
    <location>
        <begin position="473"/>
        <end position="475"/>
    </location>
    <ligand>
        <name>FAD</name>
        <dbReference type="ChEBI" id="CHEBI:57692"/>
    </ligand>
</feature>
<comment type="cofactor">
    <cofactor evidence="1 12">
        <name>FAD</name>
        <dbReference type="ChEBI" id="CHEBI:57692"/>
    </cofactor>
</comment>
<dbReference type="PIRSF" id="PIRSF000362">
    <property type="entry name" value="FNR"/>
    <property type="match status" value="1"/>
</dbReference>
<evidence type="ECO:0000256" key="4">
    <source>
        <dbReference type="ARBA" id="ARBA00022630"/>
    </source>
</evidence>
<dbReference type="GO" id="GO:0004324">
    <property type="term" value="F:ferredoxin-NADP+ reductase activity"/>
    <property type="evidence" value="ECO:0007669"/>
    <property type="project" value="UniProtKB-EC"/>
</dbReference>
<evidence type="ECO:0000256" key="9">
    <source>
        <dbReference type="ARBA" id="ARBA00023004"/>
    </source>
</evidence>
<dbReference type="InterPro" id="IPR023753">
    <property type="entry name" value="FAD/NAD-binding_dom"/>
</dbReference>
<keyword evidence="10" id="KW-0411">Iron-sulfur</keyword>
<dbReference type="InterPro" id="IPR017896">
    <property type="entry name" value="4Fe4S_Fe-S-bd"/>
</dbReference>
<dbReference type="InterPro" id="IPR021163">
    <property type="entry name" value="Ferredox_Rdtase_adrenod"/>
</dbReference>
<dbReference type="GO" id="GO:0051536">
    <property type="term" value="F:iron-sulfur cluster binding"/>
    <property type="evidence" value="ECO:0007669"/>
    <property type="project" value="UniProtKB-KW"/>
</dbReference>
<dbReference type="Proteomes" id="UP000193518">
    <property type="component" value="Unassembled WGS sequence"/>
</dbReference>
<keyword evidence="5" id="KW-0479">Metal-binding</keyword>
<dbReference type="RefSeq" id="WP_037084854.1">
    <property type="nucleotide sequence ID" value="NZ_AP024181.1"/>
</dbReference>
<comment type="caution">
    <text evidence="14">The sequence shown here is derived from an EMBL/GenBank/DDBJ whole genome shotgun (WGS) entry which is preliminary data.</text>
</comment>
<dbReference type="PANTHER" id="PTHR48467:SF1">
    <property type="entry name" value="GLUTAMATE SYNTHASE 1 [NADH], CHLOROPLASTIC-LIKE"/>
    <property type="match status" value="1"/>
</dbReference>
<dbReference type="PANTHER" id="PTHR48467">
    <property type="entry name" value="GLUTAMATE SYNTHASE 1 [NADH], CHLOROPLASTIC-LIKE"/>
    <property type="match status" value="1"/>
</dbReference>
<evidence type="ECO:0000256" key="10">
    <source>
        <dbReference type="ARBA" id="ARBA00023014"/>
    </source>
</evidence>
<keyword evidence="7 13" id="KW-0521">NADP</keyword>
<comment type="catalytic activity">
    <reaction evidence="11">
        <text>2 reduced [2Fe-2S]-[ferredoxin] + NADP(+) + H(+) = 2 oxidized [2Fe-2S]-[ferredoxin] + NADPH</text>
        <dbReference type="Rhea" id="RHEA:20125"/>
        <dbReference type="Rhea" id="RHEA-COMP:10000"/>
        <dbReference type="Rhea" id="RHEA-COMP:10001"/>
        <dbReference type="ChEBI" id="CHEBI:15378"/>
        <dbReference type="ChEBI" id="CHEBI:33737"/>
        <dbReference type="ChEBI" id="CHEBI:33738"/>
        <dbReference type="ChEBI" id="CHEBI:57783"/>
        <dbReference type="ChEBI" id="CHEBI:58349"/>
        <dbReference type="EC" id="1.18.1.2"/>
    </reaction>
</comment>
<feature type="binding site" evidence="12">
    <location>
        <position position="145"/>
    </location>
    <ligand>
        <name>FAD</name>
        <dbReference type="ChEBI" id="CHEBI:57692"/>
    </ligand>
</feature>
<dbReference type="SUPFAM" id="SSF51971">
    <property type="entry name" value="Nucleotide-binding domain"/>
    <property type="match status" value="1"/>
</dbReference>
<keyword evidence="8" id="KW-0560">Oxidoreductase</keyword>
<feature type="binding site" evidence="13">
    <location>
        <begin position="252"/>
        <end position="255"/>
    </location>
    <ligand>
        <name>NADP(+)</name>
        <dbReference type="ChEBI" id="CHEBI:58349"/>
    </ligand>
</feature>
<dbReference type="InterPro" id="IPR017900">
    <property type="entry name" value="4Fe4S_Fe_S_CS"/>
</dbReference>
<dbReference type="Gene3D" id="3.40.50.720">
    <property type="entry name" value="NAD(P)-binding Rossmann-like Domain"/>
    <property type="match status" value="1"/>
</dbReference>
<comment type="similarity">
    <text evidence="2">Belongs to the ferredoxin--NADP reductase type 1 family.</text>
</comment>
<feature type="binding site" evidence="13">
    <location>
        <position position="308"/>
    </location>
    <ligand>
        <name>NADP(+)</name>
        <dbReference type="ChEBI" id="CHEBI:58349"/>
    </ligand>
</feature>
<evidence type="ECO:0000256" key="11">
    <source>
        <dbReference type="ARBA" id="ARBA00047776"/>
    </source>
</evidence>
<evidence type="ECO:0000256" key="5">
    <source>
        <dbReference type="ARBA" id="ARBA00022723"/>
    </source>
</evidence>
<dbReference type="Pfam" id="PF07992">
    <property type="entry name" value="Pyr_redox_2"/>
    <property type="match status" value="1"/>
</dbReference>
<protein>
    <recommendedName>
        <fullName evidence="3">ferredoxin--NADP(+) reductase</fullName>
        <ecNumber evidence="3">1.18.1.2</ecNumber>
    </recommendedName>
</protein>
<dbReference type="InterPro" id="IPR055275">
    <property type="entry name" value="Ferredox_Rdtase"/>
</dbReference>
<keyword evidence="9" id="KW-0408">Iron</keyword>
<evidence type="ECO:0000256" key="3">
    <source>
        <dbReference type="ARBA" id="ARBA00013223"/>
    </source>
</evidence>
<feature type="binding site" evidence="13">
    <location>
        <begin position="296"/>
        <end position="297"/>
    </location>
    <ligand>
        <name>NADP(+)</name>
        <dbReference type="ChEBI" id="CHEBI:58349"/>
    </ligand>
</feature>
<feature type="binding site" evidence="13">
    <location>
        <position position="473"/>
    </location>
    <ligand>
        <name>NADP(+)</name>
        <dbReference type="ChEBI" id="CHEBI:58349"/>
    </ligand>
</feature>
<evidence type="ECO:0000313" key="14">
    <source>
        <dbReference type="EMBL" id="ORM28310.1"/>
    </source>
</evidence>
<dbReference type="GO" id="GO:0046872">
    <property type="term" value="F:metal ion binding"/>
    <property type="evidence" value="ECO:0007669"/>
    <property type="project" value="UniProtKB-KW"/>
</dbReference>
<keyword evidence="4" id="KW-0285">Flavoprotein</keyword>
<dbReference type="AlphaFoldDB" id="A0AAE5IS10"/>
<dbReference type="Gene3D" id="3.30.70.20">
    <property type="match status" value="1"/>
</dbReference>
<evidence type="ECO:0000256" key="13">
    <source>
        <dbReference type="PIRSR" id="PIRSR000362-2"/>
    </source>
</evidence>
<dbReference type="EMBL" id="LWIC01000003">
    <property type="protein sequence ID" value="ORM28310.1"/>
    <property type="molecule type" value="Genomic_DNA"/>
</dbReference>
<dbReference type="PROSITE" id="PS51379">
    <property type="entry name" value="4FE4S_FER_2"/>
    <property type="match status" value="2"/>
</dbReference>
<dbReference type="Gene3D" id="3.50.50.60">
    <property type="entry name" value="FAD/NAD(P)-binding domain"/>
    <property type="match status" value="1"/>
</dbReference>
<name>A0AAE5IS10_RHOHA</name>
<evidence type="ECO:0000256" key="7">
    <source>
        <dbReference type="ARBA" id="ARBA00022857"/>
    </source>
</evidence>
<feature type="binding site" evidence="12">
    <location>
        <position position="117"/>
    </location>
    <ligand>
        <name>FAD</name>
        <dbReference type="ChEBI" id="CHEBI:57692"/>
    </ligand>
</feature>
<dbReference type="InterPro" id="IPR036188">
    <property type="entry name" value="FAD/NAD-bd_sf"/>
</dbReference>
<gene>
    <name evidence="14" type="ORF">A5N68_09295</name>
</gene>
<organism evidence="14 15">
    <name type="scientific">Rhodococcus hoagii</name>
    <name type="common">Corynebacterium equii</name>
    <dbReference type="NCBI Taxonomy" id="43767"/>
    <lineage>
        <taxon>Bacteria</taxon>
        <taxon>Bacillati</taxon>
        <taxon>Actinomycetota</taxon>
        <taxon>Actinomycetes</taxon>
        <taxon>Mycobacteriales</taxon>
        <taxon>Nocardiaceae</taxon>
        <taxon>Prescottella</taxon>
    </lineage>
</organism>
<evidence type="ECO:0000256" key="1">
    <source>
        <dbReference type="ARBA" id="ARBA00001974"/>
    </source>
</evidence>
<dbReference type="PRINTS" id="PR00419">
    <property type="entry name" value="ADXRDTASE"/>
</dbReference>
<accession>A0AAE5IS10</accession>